<organism evidence="2 3">
    <name type="scientific">Arthrobotrys musiformis</name>
    <dbReference type="NCBI Taxonomy" id="47236"/>
    <lineage>
        <taxon>Eukaryota</taxon>
        <taxon>Fungi</taxon>
        <taxon>Dikarya</taxon>
        <taxon>Ascomycota</taxon>
        <taxon>Pezizomycotina</taxon>
        <taxon>Orbiliomycetes</taxon>
        <taxon>Orbiliales</taxon>
        <taxon>Orbiliaceae</taxon>
        <taxon>Arthrobotrys</taxon>
    </lineage>
</organism>
<reference evidence="2 3" key="1">
    <citation type="submission" date="2023-08" db="EMBL/GenBank/DDBJ databases">
        <authorList>
            <person name="Palmer J.M."/>
        </authorList>
    </citation>
    <scope>NUCLEOTIDE SEQUENCE [LARGE SCALE GENOMIC DNA]</scope>
    <source>
        <strain evidence="2 3">TWF481</strain>
    </source>
</reference>
<keyword evidence="3" id="KW-1185">Reference proteome</keyword>
<proteinExistence type="predicted"/>
<evidence type="ECO:0000313" key="2">
    <source>
        <dbReference type="EMBL" id="KAK6495531.1"/>
    </source>
</evidence>
<name>A0AAV9VT39_9PEZI</name>
<protein>
    <submittedName>
        <fullName evidence="2">Uncharacterized protein</fullName>
    </submittedName>
</protein>
<gene>
    <name evidence="2" type="ORF">TWF481_002580</name>
</gene>
<feature type="region of interest" description="Disordered" evidence="1">
    <location>
        <begin position="167"/>
        <end position="204"/>
    </location>
</feature>
<accession>A0AAV9VT39</accession>
<evidence type="ECO:0000313" key="3">
    <source>
        <dbReference type="Proteomes" id="UP001370758"/>
    </source>
</evidence>
<dbReference type="Proteomes" id="UP001370758">
    <property type="component" value="Unassembled WGS sequence"/>
</dbReference>
<comment type="caution">
    <text evidence="2">The sequence shown here is derived from an EMBL/GenBank/DDBJ whole genome shotgun (WGS) entry which is preliminary data.</text>
</comment>
<evidence type="ECO:0000256" key="1">
    <source>
        <dbReference type="SAM" id="MobiDB-lite"/>
    </source>
</evidence>
<dbReference type="AlphaFoldDB" id="A0AAV9VT39"/>
<sequence>MPRDNPKAISSWERKIPDDIRTAVWEIFFNNYFASKGDANKCHPISEYLALSPVTSKDILPCLRDRRLSIEMSEVPNLLEKCRGLEHYPSHRIGRIILIWDLEFDDITRRVGNSAPRNRRRGREKDAEVLEKLTTLGRVGHLKEVQNSRPRAQQLRYHTKRWGFCERRSPRRAKEKRGVSASVPTFNTQDPPPQLTAPNENKTNDYTAPSLCGIPLSLPTSDTQDLPPDLTTVNGDEADKRTEPINLQGSQVVASTPGTLPAISPSADLPTSPLCQQTLEGPPSKFAFCIFRFYV</sequence>
<dbReference type="EMBL" id="JAVHJL010000012">
    <property type="protein sequence ID" value="KAK6495531.1"/>
    <property type="molecule type" value="Genomic_DNA"/>
</dbReference>